<sequence length="365" mass="40649">MNEHMPLPPRNEGRSSRAPKAVRPPRKPRRLARFVFSFLLIVIIGLASYAGYLYIKADNLIGDISNPKENKVAAAERAQVKPIGLLVLGLDNRQETGSLNTDVMMAATFNPKTKTATVVSVPRDSTLNLNGYKTRKANAYYARFLSVARSEKNLTGDEASQYAKDQMKEMMSEFFGIPIDYTAVLDFQGFIDVVDALGGVNVNVDQDMRYWDNADGTDINLKKGVQELNGKDALGFVRYRKSKQNITRPSSDFERNARQDQVLGAIVDKLKSFSSVTKVGGVLDAVGNNLHTDIPKQQIENMISTYFRISKQNIRFIALEGTWKSPYVYLDQTKLDQAKEALREELRPEGRPVSEPASSAATDNG</sequence>
<feature type="domain" description="Cell envelope-related transcriptional attenuator" evidence="4">
    <location>
        <begin position="100"/>
        <end position="271"/>
    </location>
</feature>
<comment type="caution">
    <text evidence="5">The sequence shown here is derived from an EMBL/GenBank/DDBJ whole genome shotgun (WGS) entry which is preliminary data.</text>
</comment>
<keyword evidence="6" id="KW-1185">Reference proteome</keyword>
<organism evidence="5 6">
    <name type="scientific">Cohnella pontilimi</name>
    <dbReference type="NCBI Taxonomy" id="2564100"/>
    <lineage>
        <taxon>Bacteria</taxon>
        <taxon>Bacillati</taxon>
        <taxon>Bacillota</taxon>
        <taxon>Bacilli</taxon>
        <taxon>Bacillales</taxon>
        <taxon>Paenibacillaceae</taxon>
        <taxon>Cohnella</taxon>
    </lineage>
</organism>
<dbReference type="InterPro" id="IPR050922">
    <property type="entry name" value="LytR/CpsA/Psr_CW_biosynth"/>
</dbReference>
<accession>A0A4U0FEX2</accession>
<dbReference type="RefSeq" id="WP_136776761.1">
    <property type="nucleotide sequence ID" value="NZ_SUPK01000002.1"/>
</dbReference>
<gene>
    <name evidence="5" type="ORF">E5161_05775</name>
</gene>
<name>A0A4U0FEX2_9BACL</name>
<dbReference type="PANTHER" id="PTHR33392">
    <property type="entry name" value="POLYISOPRENYL-TEICHOIC ACID--PEPTIDOGLYCAN TEICHOIC ACID TRANSFERASE TAGU"/>
    <property type="match status" value="1"/>
</dbReference>
<keyword evidence="3" id="KW-1133">Transmembrane helix</keyword>
<dbReference type="InterPro" id="IPR004474">
    <property type="entry name" value="LytR_CpsA_psr"/>
</dbReference>
<feature type="region of interest" description="Disordered" evidence="2">
    <location>
        <begin position="342"/>
        <end position="365"/>
    </location>
</feature>
<dbReference type="Gene3D" id="3.40.630.190">
    <property type="entry name" value="LCP protein"/>
    <property type="match status" value="1"/>
</dbReference>
<dbReference type="AlphaFoldDB" id="A0A4U0FEX2"/>
<comment type="similarity">
    <text evidence="1">Belongs to the LytR/CpsA/Psr (LCP) family.</text>
</comment>
<evidence type="ECO:0000256" key="3">
    <source>
        <dbReference type="SAM" id="Phobius"/>
    </source>
</evidence>
<evidence type="ECO:0000259" key="4">
    <source>
        <dbReference type="Pfam" id="PF03816"/>
    </source>
</evidence>
<dbReference type="EMBL" id="SUPK01000002">
    <property type="protein sequence ID" value="TJY43397.1"/>
    <property type="molecule type" value="Genomic_DNA"/>
</dbReference>
<evidence type="ECO:0000256" key="1">
    <source>
        <dbReference type="ARBA" id="ARBA00006068"/>
    </source>
</evidence>
<keyword evidence="3" id="KW-0472">Membrane</keyword>
<dbReference type="Pfam" id="PF03816">
    <property type="entry name" value="LytR_cpsA_psr"/>
    <property type="match status" value="1"/>
</dbReference>
<keyword evidence="3" id="KW-0812">Transmembrane</keyword>
<dbReference type="NCBIfam" id="TIGR00350">
    <property type="entry name" value="lytR_cpsA_psr"/>
    <property type="match status" value="1"/>
</dbReference>
<proteinExistence type="inferred from homology"/>
<feature type="compositionally biased region" description="Basic and acidic residues" evidence="2">
    <location>
        <begin position="342"/>
        <end position="352"/>
    </location>
</feature>
<dbReference type="PANTHER" id="PTHR33392:SF6">
    <property type="entry name" value="POLYISOPRENYL-TEICHOIC ACID--PEPTIDOGLYCAN TEICHOIC ACID TRANSFERASE TAGU"/>
    <property type="match status" value="1"/>
</dbReference>
<feature type="transmembrane region" description="Helical" evidence="3">
    <location>
        <begin position="34"/>
        <end position="55"/>
    </location>
</feature>
<feature type="compositionally biased region" description="Polar residues" evidence="2">
    <location>
        <begin position="356"/>
        <end position="365"/>
    </location>
</feature>
<evidence type="ECO:0000256" key="2">
    <source>
        <dbReference type="SAM" id="MobiDB-lite"/>
    </source>
</evidence>
<reference evidence="5 6" key="1">
    <citation type="submission" date="2019-04" db="EMBL/GenBank/DDBJ databases">
        <title>Cohnella sp. nov., isolated from soil.</title>
        <authorList>
            <person name="Kim W."/>
        </authorList>
    </citation>
    <scope>NUCLEOTIDE SEQUENCE [LARGE SCALE GENOMIC DNA]</scope>
    <source>
        <strain evidence="5 6">CAU 1483</strain>
    </source>
</reference>
<dbReference type="OrthoDB" id="27330at2"/>
<dbReference type="Proteomes" id="UP000309673">
    <property type="component" value="Unassembled WGS sequence"/>
</dbReference>
<feature type="region of interest" description="Disordered" evidence="2">
    <location>
        <begin position="1"/>
        <end position="24"/>
    </location>
</feature>
<evidence type="ECO:0000313" key="5">
    <source>
        <dbReference type="EMBL" id="TJY43397.1"/>
    </source>
</evidence>
<protein>
    <submittedName>
        <fullName evidence="5">LytR family transcriptional regulator</fullName>
    </submittedName>
</protein>
<evidence type="ECO:0000313" key="6">
    <source>
        <dbReference type="Proteomes" id="UP000309673"/>
    </source>
</evidence>